<organism evidence="1 2">
    <name type="scientific">Candidatus Magnetaquiglobus chichijimensis</name>
    <dbReference type="NCBI Taxonomy" id="3141448"/>
    <lineage>
        <taxon>Bacteria</taxon>
        <taxon>Pseudomonadati</taxon>
        <taxon>Pseudomonadota</taxon>
        <taxon>Magnetococcia</taxon>
        <taxon>Magnetococcales</taxon>
        <taxon>Candidatus Magnetaquicoccaceae</taxon>
        <taxon>Candidatus Magnetaquiglobus</taxon>
    </lineage>
</organism>
<keyword evidence="2" id="KW-1185">Reference proteome</keyword>
<evidence type="ECO:0000313" key="1">
    <source>
        <dbReference type="EMBL" id="GAB0057792.1"/>
    </source>
</evidence>
<evidence type="ECO:0000313" key="2">
    <source>
        <dbReference type="Proteomes" id="UP001628193"/>
    </source>
</evidence>
<proteinExistence type="predicted"/>
<gene>
    <name evidence="1" type="ORF">SIID45300_02124</name>
</gene>
<protein>
    <submittedName>
        <fullName evidence="1">Uncharacterized protein</fullName>
    </submittedName>
</protein>
<dbReference type="RefSeq" id="WP_420905483.1">
    <property type="nucleotide sequence ID" value="NZ_BAAFGK010000004.1"/>
</dbReference>
<sequence length="87" mass="9672">MNEYLGTLKPEDLYAGCQPMRRNQHLSGFFRDFPSPVNGRSLMEARGVGFLSLVRESKELFGRTPSFEVIGQGIQLTIFAGGVDADF</sequence>
<dbReference type="Proteomes" id="UP001628193">
    <property type="component" value="Unassembled WGS sequence"/>
</dbReference>
<dbReference type="EMBL" id="BAAFGK010000004">
    <property type="protein sequence ID" value="GAB0057792.1"/>
    <property type="molecule type" value="Genomic_DNA"/>
</dbReference>
<name>A0ABQ0CA82_9PROT</name>
<reference evidence="1 2" key="2">
    <citation type="submission" date="2024-09" db="EMBL/GenBank/DDBJ databases">
        <title>Draft genome sequence of Candidatus Magnetaquicoccaceae bacterium FCR-1.</title>
        <authorList>
            <person name="Shimoshige H."/>
            <person name="Shimamura S."/>
            <person name="Taoka A."/>
            <person name="Kobayashi H."/>
            <person name="Maekawa T."/>
        </authorList>
    </citation>
    <scope>NUCLEOTIDE SEQUENCE [LARGE SCALE GENOMIC DNA]</scope>
    <source>
        <strain evidence="1 2">FCR-1</strain>
    </source>
</reference>
<accession>A0ABQ0CA82</accession>
<reference evidence="1 2" key="1">
    <citation type="submission" date="2024-05" db="EMBL/GenBank/DDBJ databases">
        <authorList>
            <consortium name="Candidatus Magnetaquicoccaceae bacterium FCR-1 genome sequencing consortium"/>
            <person name="Shimoshige H."/>
            <person name="Shimamura S."/>
            <person name="Taoka A."/>
            <person name="Kobayashi H."/>
            <person name="Maekawa T."/>
        </authorList>
    </citation>
    <scope>NUCLEOTIDE SEQUENCE [LARGE SCALE GENOMIC DNA]</scope>
    <source>
        <strain evidence="1 2">FCR-1</strain>
    </source>
</reference>
<comment type="caution">
    <text evidence="1">The sequence shown here is derived from an EMBL/GenBank/DDBJ whole genome shotgun (WGS) entry which is preliminary data.</text>
</comment>